<keyword evidence="4" id="KW-1015">Disulfide bond</keyword>
<dbReference type="GeneID" id="102367902"/>
<dbReference type="Proteomes" id="UP000189705">
    <property type="component" value="Unplaced"/>
</dbReference>
<feature type="domain" description="Phospholipase A2 inhibitor N-terminal" evidence="5">
    <location>
        <begin position="14"/>
        <end position="94"/>
    </location>
</feature>
<evidence type="ECO:0000256" key="4">
    <source>
        <dbReference type="ARBA" id="ARBA00023157"/>
    </source>
</evidence>
<dbReference type="RefSeq" id="XP_006034537.1">
    <property type="nucleotide sequence ID" value="XM_006034475.2"/>
</dbReference>
<evidence type="ECO:0000313" key="6">
    <source>
        <dbReference type="Proteomes" id="UP000189705"/>
    </source>
</evidence>
<evidence type="ECO:0000313" key="7">
    <source>
        <dbReference type="RefSeq" id="XP_006034537.1"/>
    </source>
</evidence>
<evidence type="ECO:0000256" key="3">
    <source>
        <dbReference type="ARBA" id="ARBA00022525"/>
    </source>
</evidence>
<dbReference type="PANTHER" id="PTHR20914">
    <property type="entry name" value="LY6/PLAUR DOMAIN-CONTAINING PROTEIN 8"/>
    <property type="match status" value="1"/>
</dbReference>
<sequence>MELFLFPSPGTCLQCEVCLGLGMNCSGSIQECNTGENTCFHALIESSTNGQKKSIQAIRGCVTSRVCGWSPAIFHSEVKYKVAFTCCTGDSCRTTFPQLPEESFIPNGLYCPCKPKVESNYCNNAWLACTEEESQCLNFTETLTFGLAKVQNSITGCATPSACNTEDMNKKILEKLGFSMVQHTCTQASRLQSSAPGNTKLLLPVFIGLILARLLA</sequence>
<evidence type="ECO:0000256" key="2">
    <source>
        <dbReference type="ARBA" id="ARBA00006570"/>
    </source>
</evidence>
<proteinExistence type="inferred from homology"/>
<dbReference type="InterPro" id="IPR004126">
    <property type="entry name" value="PLipase_A2_inh_N"/>
</dbReference>
<name>A0A1U7SQ44_ALLSI</name>
<dbReference type="SUPFAM" id="SSF57302">
    <property type="entry name" value="Snake toxin-like"/>
    <property type="match status" value="1"/>
</dbReference>
<dbReference type="GO" id="GO:0030154">
    <property type="term" value="P:cell differentiation"/>
    <property type="evidence" value="ECO:0007669"/>
    <property type="project" value="UniProtKB-ARBA"/>
</dbReference>
<dbReference type="InterPro" id="IPR045860">
    <property type="entry name" value="Snake_toxin-like_sf"/>
</dbReference>
<comment type="similarity">
    <text evidence="2">Belongs to the CNF-like-inhibitor family.</text>
</comment>
<dbReference type="InParanoid" id="A0A1U7SQ44"/>
<accession>A0A1U7SQ44</accession>
<reference evidence="7" key="1">
    <citation type="submission" date="2025-08" db="UniProtKB">
        <authorList>
            <consortium name="RefSeq"/>
        </authorList>
    </citation>
    <scope>IDENTIFICATION</scope>
</reference>
<dbReference type="PANTHER" id="PTHR20914:SF30">
    <property type="entry name" value="LY6_PLAUR DOMAIN CONTAINING 9"/>
    <property type="match status" value="1"/>
</dbReference>
<dbReference type="STRING" id="38654.A0A1U7SQ44"/>
<comment type="subcellular location">
    <subcellularLocation>
        <location evidence="1">Secreted</location>
    </subcellularLocation>
</comment>
<gene>
    <name evidence="7" type="primary">LOC102367902</name>
</gene>
<dbReference type="Gene3D" id="2.10.60.10">
    <property type="entry name" value="CD59"/>
    <property type="match status" value="2"/>
</dbReference>
<dbReference type="OrthoDB" id="9907178at2759"/>
<dbReference type="InterPro" id="IPR050918">
    <property type="entry name" value="CNF-like_PLA2_Inhibitor"/>
</dbReference>
<keyword evidence="3" id="KW-0964">Secreted</keyword>
<evidence type="ECO:0000259" key="5">
    <source>
        <dbReference type="Pfam" id="PF02988"/>
    </source>
</evidence>
<dbReference type="KEGG" id="asn:102367902"/>
<dbReference type="AlphaFoldDB" id="A0A1U7SQ44"/>
<dbReference type="GO" id="GO:0019834">
    <property type="term" value="F:phospholipase A2 inhibitor activity"/>
    <property type="evidence" value="ECO:0007669"/>
    <property type="project" value="UniProtKB-KW"/>
</dbReference>
<dbReference type="eggNOG" id="ENOG502SZ5M">
    <property type="taxonomic scope" value="Eukaryota"/>
</dbReference>
<organism evidence="6 7">
    <name type="scientific">Alligator sinensis</name>
    <name type="common">Chinese alligator</name>
    <dbReference type="NCBI Taxonomy" id="38654"/>
    <lineage>
        <taxon>Eukaryota</taxon>
        <taxon>Metazoa</taxon>
        <taxon>Chordata</taxon>
        <taxon>Craniata</taxon>
        <taxon>Vertebrata</taxon>
        <taxon>Euteleostomi</taxon>
        <taxon>Archelosauria</taxon>
        <taxon>Archosauria</taxon>
        <taxon>Crocodylia</taxon>
        <taxon>Alligatoridae</taxon>
        <taxon>Alligatorinae</taxon>
        <taxon>Alligator</taxon>
    </lineage>
</organism>
<keyword evidence="7" id="KW-0593">Phospholipase A2 inhibitor</keyword>
<protein>
    <submittedName>
        <fullName evidence="7">Phospholipase A2 inhibitor 25 kDa subunit-like</fullName>
    </submittedName>
</protein>
<dbReference type="Pfam" id="PF02988">
    <property type="entry name" value="PLA2_inh"/>
    <property type="match status" value="1"/>
</dbReference>
<dbReference type="CDD" id="cd23588">
    <property type="entry name" value="TFP_LU_ECD_PLIG"/>
    <property type="match status" value="1"/>
</dbReference>
<dbReference type="GO" id="GO:0005576">
    <property type="term" value="C:extracellular region"/>
    <property type="evidence" value="ECO:0007669"/>
    <property type="project" value="UniProtKB-SubCell"/>
</dbReference>
<evidence type="ECO:0000256" key="1">
    <source>
        <dbReference type="ARBA" id="ARBA00004613"/>
    </source>
</evidence>
<keyword evidence="6" id="KW-1185">Reference proteome</keyword>